<evidence type="ECO:0000256" key="1">
    <source>
        <dbReference type="ARBA" id="ARBA00010688"/>
    </source>
</evidence>
<feature type="compositionally biased region" description="Basic and acidic residues" evidence="4">
    <location>
        <begin position="1"/>
        <end position="15"/>
    </location>
</feature>
<feature type="region of interest" description="Disordered" evidence="4">
    <location>
        <begin position="1"/>
        <end position="47"/>
    </location>
</feature>
<dbReference type="EMBL" id="QYBB01000004">
    <property type="protein sequence ID" value="RYC32953.1"/>
    <property type="molecule type" value="Genomic_DNA"/>
</dbReference>
<proteinExistence type="inferred from homology"/>
<dbReference type="InterPro" id="IPR002173">
    <property type="entry name" value="Carboh/pur_kinase_PfkB_CS"/>
</dbReference>
<sequence>MERRRVEPRPHDQRPARGAVRHPVGVALGRHPGGAPDHPRRARRAAALSRPPRIVCVGGATVDRTYRLGAALVGGTSNPAEARAGHGGVARNVAANLARSGVAVDLVSRVGDDAAGRALLAALDRSGIGRRGTAVAPGAATAEYVAVLAPDGELAFGLAAMAVLDGLTPGALASHADLLCAADWVFADCNLPGDALSALARRAFPGVRYRFAVDAVSVSKATRLPEPLDGIDLLFLNRDEAEAAAMRHGPAAASPADAAAALLRAGAGAVVVTLGAEGAILAQGSAGGAPSAQGSAEGAFAARAERIVRVPAVPARVVDVTGAGDALVAATLRALLDGVPLPDALVRGCRAAADAVGRDGAVGAEGAGPDPGERAS</sequence>
<dbReference type="InterPro" id="IPR029056">
    <property type="entry name" value="Ribokinase-like"/>
</dbReference>
<dbReference type="Gene3D" id="3.40.1190.20">
    <property type="match status" value="1"/>
</dbReference>
<evidence type="ECO:0000259" key="5">
    <source>
        <dbReference type="Pfam" id="PF00294"/>
    </source>
</evidence>
<evidence type="ECO:0000256" key="2">
    <source>
        <dbReference type="ARBA" id="ARBA00022679"/>
    </source>
</evidence>
<evidence type="ECO:0000313" key="6">
    <source>
        <dbReference type="EMBL" id="RYC32953.1"/>
    </source>
</evidence>
<dbReference type="InterPro" id="IPR011611">
    <property type="entry name" value="PfkB_dom"/>
</dbReference>
<keyword evidence="7" id="KW-1185">Reference proteome</keyword>
<gene>
    <name evidence="6" type="ORF">D3273_05695</name>
</gene>
<dbReference type="Pfam" id="PF00294">
    <property type="entry name" value="PfkB"/>
    <property type="match status" value="1"/>
</dbReference>
<evidence type="ECO:0000313" key="7">
    <source>
        <dbReference type="Proteomes" id="UP000290759"/>
    </source>
</evidence>
<feature type="domain" description="Carbohydrate kinase PfkB" evidence="5">
    <location>
        <begin position="53"/>
        <end position="361"/>
    </location>
</feature>
<dbReference type="PRINTS" id="PR00990">
    <property type="entry name" value="RIBOKINASE"/>
</dbReference>
<accession>A0A4Q2U8A8</accession>
<evidence type="ECO:0000256" key="4">
    <source>
        <dbReference type="SAM" id="MobiDB-lite"/>
    </source>
</evidence>
<name>A0A4Q2U8A8_9HYPH</name>
<dbReference type="PANTHER" id="PTHR10584:SF166">
    <property type="entry name" value="RIBOKINASE"/>
    <property type="match status" value="1"/>
</dbReference>
<dbReference type="PROSITE" id="PS00583">
    <property type="entry name" value="PFKB_KINASES_1"/>
    <property type="match status" value="1"/>
</dbReference>
<dbReference type="OrthoDB" id="9806249at2"/>
<reference evidence="6 7" key="2">
    <citation type="submission" date="2019-02" db="EMBL/GenBank/DDBJ databases">
        <title>'Lichenibacterium ramalinii' gen. nov. sp. nov., 'Lichenibacterium minor' gen. nov. sp. nov.</title>
        <authorList>
            <person name="Pankratov T."/>
        </authorList>
    </citation>
    <scope>NUCLEOTIDE SEQUENCE [LARGE SCALE GENOMIC DNA]</scope>
    <source>
        <strain evidence="6 7">RmlP026</strain>
    </source>
</reference>
<organism evidence="6 7">
    <name type="scientific">Lichenibacterium minor</name>
    <dbReference type="NCBI Taxonomy" id="2316528"/>
    <lineage>
        <taxon>Bacteria</taxon>
        <taxon>Pseudomonadati</taxon>
        <taxon>Pseudomonadota</taxon>
        <taxon>Alphaproteobacteria</taxon>
        <taxon>Hyphomicrobiales</taxon>
        <taxon>Lichenihabitantaceae</taxon>
        <taxon>Lichenibacterium</taxon>
    </lineage>
</organism>
<comment type="caution">
    <text evidence="6">The sequence shown here is derived from an EMBL/GenBank/DDBJ whole genome shotgun (WGS) entry which is preliminary data.</text>
</comment>
<keyword evidence="2" id="KW-0808">Transferase</keyword>
<keyword evidence="3 6" id="KW-0418">Kinase</keyword>
<protein>
    <submittedName>
        <fullName evidence="6">Carbohydrate kinase</fullName>
    </submittedName>
</protein>
<dbReference type="GO" id="GO:0016301">
    <property type="term" value="F:kinase activity"/>
    <property type="evidence" value="ECO:0007669"/>
    <property type="project" value="UniProtKB-KW"/>
</dbReference>
<dbReference type="PANTHER" id="PTHR10584">
    <property type="entry name" value="SUGAR KINASE"/>
    <property type="match status" value="1"/>
</dbReference>
<evidence type="ECO:0000256" key="3">
    <source>
        <dbReference type="ARBA" id="ARBA00022777"/>
    </source>
</evidence>
<dbReference type="SUPFAM" id="SSF53613">
    <property type="entry name" value="Ribokinase-like"/>
    <property type="match status" value="1"/>
</dbReference>
<comment type="similarity">
    <text evidence="1">Belongs to the carbohydrate kinase PfkB family.</text>
</comment>
<dbReference type="Proteomes" id="UP000290759">
    <property type="component" value="Unassembled WGS sequence"/>
</dbReference>
<reference evidence="6 7" key="1">
    <citation type="submission" date="2018-12" db="EMBL/GenBank/DDBJ databases">
        <authorList>
            <person name="Grouzdev D.S."/>
            <person name="Krutkina M.S."/>
        </authorList>
    </citation>
    <scope>NUCLEOTIDE SEQUENCE [LARGE SCALE GENOMIC DNA]</scope>
    <source>
        <strain evidence="6 7">RmlP026</strain>
    </source>
</reference>
<dbReference type="AlphaFoldDB" id="A0A4Q2U8A8"/>
<dbReference type="GO" id="GO:0006796">
    <property type="term" value="P:phosphate-containing compound metabolic process"/>
    <property type="evidence" value="ECO:0007669"/>
    <property type="project" value="UniProtKB-ARBA"/>
</dbReference>
<dbReference type="InterPro" id="IPR002139">
    <property type="entry name" value="Ribo/fructo_kinase"/>
</dbReference>